<evidence type="ECO:0000259" key="2">
    <source>
        <dbReference type="Pfam" id="PF13683"/>
    </source>
</evidence>
<organism evidence="3 4">
    <name type="scientific">Candidatus Roizmanbacteria bacterium CG_4_9_14_0_8_um_filter_34_12</name>
    <dbReference type="NCBI Taxonomy" id="1974840"/>
    <lineage>
        <taxon>Bacteria</taxon>
        <taxon>Candidatus Roizmaniibacteriota</taxon>
    </lineage>
</organism>
<dbReference type="EMBL" id="PFTH01000008">
    <property type="protein sequence ID" value="PJB89720.1"/>
    <property type="molecule type" value="Genomic_DNA"/>
</dbReference>
<reference evidence="4" key="1">
    <citation type="submission" date="2017-09" db="EMBL/GenBank/DDBJ databases">
        <title>Depth-based differentiation of microbial function through sediment-hosted aquifers and enrichment of novel symbionts in the deep terrestrial subsurface.</title>
        <authorList>
            <person name="Probst A.J."/>
            <person name="Ladd B."/>
            <person name="Jarett J.K."/>
            <person name="Geller-Mcgrath D.E."/>
            <person name="Sieber C.M.K."/>
            <person name="Emerson J.B."/>
            <person name="Anantharaman K."/>
            <person name="Thomas B.C."/>
            <person name="Malmstrom R."/>
            <person name="Stieglmeier M."/>
            <person name="Klingl A."/>
            <person name="Woyke T."/>
            <person name="Ryan C.M."/>
            <person name="Banfield J.F."/>
        </authorList>
    </citation>
    <scope>NUCLEOTIDE SEQUENCE [LARGE SCALE GENOMIC DNA]</scope>
</reference>
<comment type="caution">
    <text evidence="3">The sequence shown here is derived from an EMBL/GenBank/DDBJ whole genome shotgun (WGS) entry which is preliminary data.</text>
</comment>
<proteinExistence type="predicted"/>
<dbReference type="AlphaFoldDB" id="A0A2M8DEB2"/>
<dbReference type="Pfam" id="PF13683">
    <property type="entry name" value="rve_3"/>
    <property type="match status" value="1"/>
</dbReference>
<dbReference type="InterPro" id="IPR001584">
    <property type="entry name" value="Integrase_cat-core"/>
</dbReference>
<sequence length="45" mass="5452">MHYLIDPEKPAQNGTVERSHREDQEKFYEQNKFKNISDAKEIKKM</sequence>
<evidence type="ECO:0000313" key="3">
    <source>
        <dbReference type="EMBL" id="PJB89720.1"/>
    </source>
</evidence>
<gene>
    <name evidence="3" type="ORF">CO083_00210</name>
</gene>
<feature type="domain" description="Integrase catalytic" evidence="2">
    <location>
        <begin position="4"/>
        <end position="41"/>
    </location>
</feature>
<dbReference type="GO" id="GO:0015074">
    <property type="term" value="P:DNA integration"/>
    <property type="evidence" value="ECO:0007669"/>
    <property type="project" value="InterPro"/>
</dbReference>
<feature type="compositionally biased region" description="Basic and acidic residues" evidence="1">
    <location>
        <begin position="17"/>
        <end position="32"/>
    </location>
</feature>
<feature type="region of interest" description="Disordered" evidence="1">
    <location>
        <begin position="1"/>
        <end position="32"/>
    </location>
</feature>
<accession>A0A2M8DEB2</accession>
<evidence type="ECO:0000256" key="1">
    <source>
        <dbReference type="SAM" id="MobiDB-lite"/>
    </source>
</evidence>
<name>A0A2M8DEB2_9BACT</name>
<evidence type="ECO:0000313" key="4">
    <source>
        <dbReference type="Proteomes" id="UP000229706"/>
    </source>
</evidence>
<protein>
    <recommendedName>
        <fullName evidence="2">Integrase catalytic domain-containing protein</fullName>
    </recommendedName>
</protein>
<dbReference type="Proteomes" id="UP000229706">
    <property type="component" value="Unassembled WGS sequence"/>
</dbReference>